<evidence type="ECO:0000256" key="3">
    <source>
        <dbReference type="ARBA" id="ARBA00023002"/>
    </source>
</evidence>
<comment type="caution">
    <text evidence="5">The sequence shown here is derived from an EMBL/GenBank/DDBJ whole genome shotgun (WGS) entry which is preliminary data.</text>
</comment>
<dbReference type="STRING" id="1795632.TH606_09920"/>
<comment type="subcellular location">
    <subcellularLocation>
        <location evidence="1">Periplasm</location>
    </subcellularLocation>
</comment>
<keyword evidence="3" id="KW-0560">Oxidoreductase</keyword>
<dbReference type="PANTHER" id="PTHR42845">
    <property type="entry name" value="COENZYME F420-REDUCING HYDROGENASE, GAMMA SUBUNIT"/>
    <property type="match status" value="1"/>
</dbReference>
<dbReference type="AlphaFoldDB" id="A0A177E5V7"/>
<feature type="domain" description="NADH:ubiquinone oxidoreductase-like 20kDa subunit" evidence="4">
    <location>
        <begin position="15"/>
        <end position="182"/>
    </location>
</feature>
<dbReference type="OrthoDB" id="9787729at2"/>
<evidence type="ECO:0000259" key="4">
    <source>
        <dbReference type="Pfam" id="PF01058"/>
    </source>
</evidence>
<proteinExistence type="predicted"/>
<dbReference type="Pfam" id="PF01058">
    <property type="entry name" value="Oxidored_q6"/>
    <property type="match status" value="1"/>
</dbReference>
<organism evidence="5 6">
    <name type="scientific">Thermodesulfatator autotrophicus</name>
    <dbReference type="NCBI Taxonomy" id="1795632"/>
    <lineage>
        <taxon>Bacteria</taxon>
        <taxon>Pseudomonadati</taxon>
        <taxon>Thermodesulfobacteriota</taxon>
        <taxon>Thermodesulfobacteria</taxon>
        <taxon>Thermodesulfobacteriales</taxon>
        <taxon>Thermodesulfatatoraceae</taxon>
        <taxon>Thermodesulfatator</taxon>
    </lineage>
</organism>
<evidence type="ECO:0000256" key="2">
    <source>
        <dbReference type="ARBA" id="ARBA00022764"/>
    </source>
</evidence>
<evidence type="ECO:0000313" key="5">
    <source>
        <dbReference type="EMBL" id="OAG26871.1"/>
    </source>
</evidence>
<dbReference type="GO" id="GO:0042597">
    <property type="term" value="C:periplasmic space"/>
    <property type="evidence" value="ECO:0007669"/>
    <property type="project" value="UniProtKB-SubCell"/>
</dbReference>
<dbReference type="GO" id="GO:0051536">
    <property type="term" value="F:iron-sulfur cluster binding"/>
    <property type="evidence" value="ECO:0007669"/>
    <property type="project" value="InterPro"/>
</dbReference>
<gene>
    <name evidence="5" type="ORF">TH606_09920</name>
</gene>
<protein>
    <submittedName>
        <fullName evidence="5">F420-nonreducing hydrogenase</fullName>
    </submittedName>
</protein>
<dbReference type="InterPro" id="IPR051349">
    <property type="entry name" value="Hydrogenase_assoc-protein"/>
</dbReference>
<dbReference type="Proteomes" id="UP000076964">
    <property type="component" value="Unassembled WGS sequence"/>
</dbReference>
<accession>A0A177E5V7</accession>
<dbReference type="RefSeq" id="WP_068543514.1">
    <property type="nucleotide sequence ID" value="NZ_LSFI01000055.1"/>
</dbReference>
<dbReference type="InterPro" id="IPR037024">
    <property type="entry name" value="NiFe_Hase_small_N_sf"/>
</dbReference>
<name>A0A177E5V7_9BACT</name>
<reference evidence="5 6" key="1">
    <citation type="submission" date="2016-02" db="EMBL/GenBank/DDBJ databases">
        <title>Draft genome sequence of Thermodesulfatator sp. S606.</title>
        <authorList>
            <person name="Lai Q."/>
            <person name="Cao J."/>
            <person name="Dupont S."/>
            <person name="Shao Z."/>
            <person name="Jebbar M."/>
            <person name="Alain K."/>
        </authorList>
    </citation>
    <scope>NUCLEOTIDE SEQUENCE [LARGE SCALE GENOMIC DNA]</scope>
    <source>
        <strain evidence="5 6">S606</strain>
    </source>
</reference>
<evidence type="ECO:0000313" key="6">
    <source>
        <dbReference type="Proteomes" id="UP000076964"/>
    </source>
</evidence>
<dbReference type="InterPro" id="IPR006137">
    <property type="entry name" value="NADH_UbQ_OxRdtase-like_20kDa"/>
</dbReference>
<dbReference type="SUPFAM" id="SSF56770">
    <property type="entry name" value="HydA/Nqo6-like"/>
    <property type="match status" value="1"/>
</dbReference>
<dbReference type="Gene3D" id="3.40.50.700">
    <property type="entry name" value="NADH:ubiquinone oxidoreductase-like, 20kDa subunit"/>
    <property type="match status" value="1"/>
</dbReference>
<keyword evidence="2" id="KW-0574">Periplasm</keyword>
<dbReference type="GO" id="GO:0016491">
    <property type="term" value="F:oxidoreductase activity"/>
    <property type="evidence" value="ECO:0007669"/>
    <property type="project" value="UniProtKB-KW"/>
</dbReference>
<keyword evidence="6" id="KW-1185">Reference proteome</keyword>
<dbReference type="PANTHER" id="PTHR42845:SF2">
    <property type="entry name" value="F420-NON-REDUCING HYDROGENASE VHU SUBUNIT G"/>
    <property type="match status" value="1"/>
</dbReference>
<evidence type="ECO:0000256" key="1">
    <source>
        <dbReference type="ARBA" id="ARBA00004418"/>
    </source>
</evidence>
<sequence length="319" mass="34704">MSNKIKLGVLLAGGCAGCEMAIVDLSERLLDALEHLEVVFWAPTVADVKYKDLEAMPEGAIDVALVDGMVRLDEHEHMLKVLREKAKVLVAFGSCASEGCIPGMANLFKAEDLLKQGYVETFSTDNPEGILPQPEWKEEGKYDLTLPRFLDKVSPISSVVEVDYFMGGCPPHPDFVGEAITAIIQGNLPPKGSWITCGKSVCEFCGRNPALQGRKRELTKEVKRTFEGAPEEGKCLLEQGYICLGPVTQGDCKALCTRVGIPCRGCGGPLPGVKDYGAKAVSALGTMLTDEAVKQLLEKYPNLVQLFYRYSFPASLLKK</sequence>
<dbReference type="EMBL" id="LSFI01000055">
    <property type="protein sequence ID" value="OAG26871.1"/>
    <property type="molecule type" value="Genomic_DNA"/>
</dbReference>